<evidence type="ECO:0000313" key="2">
    <source>
        <dbReference type="EMBL" id="SPF48724.1"/>
    </source>
</evidence>
<dbReference type="SUPFAM" id="SSF82171">
    <property type="entry name" value="DPP6 N-terminal domain-like"/>
    <property type="match status" value="1"/>
</dbReference>
<name>A0A2U3L9W3_9BACT</name>
<feature type="region of interest" description="Disordered" evidence="1">
    <location>
        <begin position="977"/>
        <end position="1000"/>
    </location>
</feature>
<reference evidence="3" key="1">
    <citation type="submission" date="2018-02" db="EMBL/GenBank/DDBJ databases">
        <authorList>
            <person name="Hausmann B."/>
        </authorList>
    </citation>
    <scope>NUCLEOTIDE SEQUENCE [LARGE SCALE GENOMIC DNA]</scope>
    <source>
        <strain evidence="3">Peat soil MAG SbA1</strain>
    </source>
</reference>
<evidence type="ECO:0008006" key="4">
    <source>
        <dbReference type="Google" id="ProtNLM"/>
    </source>
</evidence>
<dbReference type="NCBIfam" id="TIGR03436">
    <property type="entry name" value="acidobact_VWFA"/>
    <property type="match status" value="1"/>
</dbReference>
<proteinExistence type="predicted"/>
<dbReference type="EMBL" id="OMOD01000186">
    <property type="protein sequence ID" value="SPF48724.1"/>
    <property type="molecule type" value="Genomic_DNA"/>
</dbReference>
<organism evidence="2 3">
    <name type="scientific">Candidatus Sulfotelmatobacter kueseliae</name>
    <dbReference type="NCBI Taxonomy" id="2042962"/>
    <lineage>
        <taxon>Bacteria</taxon>
        <taxon>Pseudomonadati</taxon>
        <taxon>Acidobacteriota</taxon>
        <taxon>Terriglobia</taxon>
        <taxon>Terriglobales</taxon>
        <taxon>Candidatus Korobacteraceae</taxon>
        <taxon>Candidatus Sulfotelmatobacter</taxon>
    </lineage>
</organism>
<evidence type="ECO:0000256" key="1">
    <source>
        <dbReference type="SAM" id="MobiDB-lite"/>
    </source>
</evidence>
<accession>A0A2U3L9W3</accession>
<dbReference type="AlphaFoldDB" id="A0A2U3L9W3"/>
<feature type="region of interest" description="Disordered" evidence="1">
    <location>
        <begin position="429"/>
        <end position="493"/>
    </location>
</feature>
<protein>
    <recommendedName>
        <fullName evidence="4">VWFA domain-containing protein</fullName>
    </recommendedName>
</protein>
<evidence type="ECO:0000313" key="3">
    <source>
        <dbReference type="Proteomes" id="UP000238701"/>
    </source>
</evidence>
<sequence length="1129" mass="123071">MACAPADVDCQQEAYCSPPHKKAIFTTIIVLLVTWCSPLPVQANGRSDTASPQPTHHVDLSRVGYVELSDMARRSQATNLSLDFLDHDQVLFTFNPKKLLVRHPDCPATHDDRIIHAAVIEVTTGKVLAQTDWYLHDSRRYLWSLGSGRMLLRSLNSLFVVDEHLRQTPLWTSPKDLLWVSVTPDGKQIITETEEDAAAAASKTKRGSKRVFQIQFRDVATLEVQRTVRSEKPANVESASSGFASVIPGGVTGTVWLVRFGPSEQERVNIARVRTRRVPDVLYLSSNVLLIGRDSSRIPGYSVSAFTVTGNRLWREHWPTHRYFPVLGRSEDGSRFAISTVSLVDTPTPGSAFEGLQQKIDVFDTATGTPVASTIAAPVVLQGQNFSLSPDGLRLAILTGGEIEFYDLPQMTAEEQASYTAVRADAPGLYIAPSPDRPQAEGGEPAFTAPDTDPEEEQASAATDSRSTEAPPPTSSPMVSSQGQAPPVPLVPVAGSSDMGPVMTLKSRAQVVALDVVVTDAKGHVVESVPRSDFLVREDGKPQTITYFDEVEAHAVPAPVPQHREVAPNIFANESPTPEAESVTVILYDLLNTPAEGQQRAKLELLKFLQNKPKGSKFALCALSDTLQMVQGFTADENVLIKAAKGQKGSLRYTSLQGQDAQDQQAVAWLTQSSQNMLAKFGSKFAPMSQSMQMAAGLIEQDEALRRNQDLDTRAWLTMDAFTQLARYLSAIPGRKSLIWLSGSFPLGIFPGLDLRNSDATTTAYTEEVKQAVNLLAESHIAVYPVDVRGLSAASLQTGFGDLADSSPPPVAFQSTNNANAELTTRFNQVGNLTTFTDIGDALPGGGSPFMQEMTEHEIMDKIATDTGGKAFYNTNGIEHAMALAMEQETNYYALSYTPTNKKYDGKFRKIKVSLAPSEKKLHVIHRSGYFAVDPDSAAEAAKDAARGFGLAAMQHGSPQAHQVYFEARVVPVGKPRKVAPAPSTALSPKGKKRHEQNLRPAEPVEVQRYLVDYAVTPNQLRFDTNPQGVHHGIINFMMTSFEDDGTLRTRIVSRAVSDLEPESFQEALTGGLRLRQQVDVPVKAAWLRLGVQDALTGHLGTMEIPLPVKPLPGVEQSLAQRMPEIEPD</sequence>
<dbReference type="Proteomes" id="UP000238701">
    <property type="component" value="Unassembled WGS sequence"/>
</dbReference>
<dbReference type="InterPro" id="IPR017802">
    <property type="entry name" value="VWFA-rel_acidobac-type"/>
</dbReference>
<gene>
    <name evidence="2" type="ORF">SBA1_880010</name>
</gene>